<organism evidence="2 3">
    <name type="scientific">Atlantibacter subterraneus</name>
    <dbReference type="NCBI Taxonomy" id="255519"/>
    <lineage>
        <taxon>Bacteria</taxon>
        <taxon>Pseudomonadati</taxon>
        <taxon>Pseudomonadota</taxon>
        <taxon>Gammaproteobacteria</taxon>
        <taxon>Enterobacterales</taxon>
        <taxon>Enterobacteriaceae</taxon>
        <taxon>Atlantibacter</taxon>
    </lineage>
</organism>
<accession>A0A427V5J5</accession>
<dbReference type="AlphaFoldDB" id="A0A427V5J5"/>
<reference evidence="2 3" key="1">
    <citation type="submission" date="2018-10" db="EMBL/GenBank/DDBJ databases">
        <title>Transmission dynamics of multidrug resistant bacteria on intensive care unit surfaces.</title>
        <authorList>
            <person name="D'Souza A.W."/>
            <person name="Potter R.F."/>
            <person name="Wallace M."/>
            <person name="Shupe A."/>
            <person name="Patel S."/>
            <person name="Sun S."/>
            <person name="Gul D."/>
            <person name="Kwon J.H."/>
            <person name="Andleeb S."/>
            <person name="Burnham C.-A.D."/>
            <person name="Dantas G."/>
        </authorList>
    </citation>
    <scope>NUCLEOTIDE SEQUENCE [LARGE SCALE GENOMIC DNA]</scope>
    <source>
        <strain evidence="2 3">AS_373</strain>
    </source>
</reference>
<gene>
    <name evidence="2" type="ORF">EGT71_06410</name>
</gene>
<keyword evidence="1" id="KW-1133">Transmembrane helix</keyword>
<feature type="transmembrane region" description="Helical" evidence="1">
    <location>
        <begin position="25"/>
        <end position="51"/>
    </location>
</feature>
<name>A0A427V5J5_9ENTR</name>
<sequence>MKKPAKQGGFFIFNVILKEDDLLKIAFLLPVVLIMRELNIGIIITGCSRLFSRSMTQGLDRQKPRN</sequence>
<evidence type="ECO:0000256" key="1">
    <source>
        <dbReference type="SAM" id="Phobius"/>
    </source>
</evidence>
<evidence type="ECO:0000313" key="2">
    <source>
        <dbReference type="EMBL" id="RSE28012.1"/>
    </source>
</evidence>
<keyword evidence="1" id="KW-0472">Membrane</keyword>
<protein>
    <submittedName>
        <fullName evidence="2">Uncharacterized protein</fullName>
    </submittedName>
</protein>
<proteinExistence type="predicted"/>
<dbReference type="Proteomes" id="UP000275331">
    <property type="component" value="Unassembled WGS sequence"/>
</dbReference>
<evidence type="ECO:0000313" key="3">
    <source>
        <dbReference type="Proteomes" id="UP000275331"/>
    </source>
</evidence>
<dbReference type="EMBL" id="RHXB01000003">
    <property type="protein sequence ID" value="RSE28012.1"/>
    <property type="molecule type" value="Genomic_DNA"/>
</dbReference>
<dbReference type="RefSeq" id="WP_125292783.1">
    <property type="nucleotide sequence ID" value="NZ_JAPTZM010000007.1"/>
</dbReference>
<keyword evidence="1" id="KW-0812">Transmembrane</keyword>
<comment type="caution">
    <text evidence="2">The sequence shown here is derived from an EMBL/GenBank/DDBJ whole genome shotgun (WGS) entry which is preliminary data.</text>
</comment>